<sequence length="165" mass="17136">MPGYRQCFGDEALRNRPETPIEGAREPFFDDDGTERNHREIAGDRPPDPVFGLFPPLLAGAAPNGGRPGIVGKPEGTVNVGIPEGTVNVGIPEGNGIADGKPVAGAAPPSTTDAAGRAEPGVDVATVGGRTPSPRSDPRSPLGDRRGERRWRAVAPPGKRPPATR</sequence>
<gene>
    <name evidence="2" type="ORF">OUZ56_032597</name>
</gene>
<feature type="compositionally biased region" description="Basic and acidic residues" evidence="1">
    <location>
        <begin position="136"/>
        <end position="151"/>
    </location>
</feature>
<organism evidence="2 3">
    <name type="scientific">Daphnia magna</name>
    <dbReference type="NCBI Taxonomy" id="35525"/>
    <lineage>
        <taxon>Eukaryota</taxon>
        <taxon>Metazoa</taxon>
        <taxon>Ecdysozoa</taxon>
        <taxon>Arthropoda</taxon>
        <taxon>Crustacea</taxon>
        <taxon>Branchiopoda</taxon>
        <taxon>Diplostraca</taxon>
        <taxon>Cladocera</taxon>
        <taxon>Anomopoda</taxon>
        <taxon>Daphniidae</taxon>
        <taxon>Daphnia</taxon>
    </lineage>
</organism>
<evidence type="ECO:0000256" key="1">
    <source>
        <dbReference type="SAM" id="MobiDB-lite"/>
    </source>
</evidence>
<accession>A0ABR0B9C6</accession>
<name>A0ABR0B9C6_9CRUS</name>
<dbReference type="Proteomes" id="UP001234178">
    <property type="component" value="Unassembled WGS sequence"/>
</dbReference>
<comment type="caution">
    <text evidence="2">The sequence shown here is derived from an EMBL/GenBank/DDBJ whole genome shotgun (WGS) entry which is preliminary data.</text>
</comment>
<feature type="region of interest" description="Disordered" evidence="1">
    <location>
        <begin position="91"/>
        <end position="165"/>
    </location>
</feature>
<evidence type="ECO:0000313" key="2">
    <source>
        <dbReference type="EMBL" id="KAK4045189.1"/>
    </source>
</evidence>
<feature type="region of interest" description="Disordered" evidence="1">
    <location>
        <begin position="1"/>
        <end position="50"/>
    </location>
</feature>
<feature type="compositionally biased region" description="Basic and acidic residues" evidence="1">
    <location>
        <begin position="11"/>
        <end position="47"/>
    </location>
</feature>
<evidence type="ECO:0000313" key="3">
    <source>
        <dbReference type="Proteomes" id="UP001234178"/>
    </source>
</evidence>
<keyword evidence="3" id="KW-1185">Reference proteome</keyword>
<reference evidence="2 3" key="1">
    <citation type="journal article" date="2023" name="Nucleic Acids Res.">
        <title>The hologenome of Daphnia magna reveals possible DNA methylation and microbiome-mediated evolution of the host genome.</title>
        <authorList>
            <person name="Chaturvedi A."/>
            <person name="Li X."/>
            <person name="Dhandapani V."/>
            <person name="Marshall H."/>
            <person name="Kissane S."/>
            <person name="Cuenca-Cambronero M."/>
            <person name="Asole G."/>
            <person name="Calvet F."/>
            <person name="Ruiz-Romero M."/>
            <person name="Marangio P."/>
            <person name="Guigo R."/>
            <person name="Rago D."/>
            <person name="Mirbahai L."/>
            <person name="Eastwood N."/>
            <person name="Colbourne J.K."/>
            <person name="Zhou J."/>
            <person name="Mallon E."/>
            <person name="Orsini L."/>
        </authorList>
    </citation>
    <scope>NUCLEOTIDE SEQUENCE [LARGE SCALE GENOMIC DNA]</scope>
    <source>
        <strain evidence="2">LRV0_1</strain>
    </source>
</reference>
<dbReference type="EMBL" id="JAOYFB010000041">
    <property type="protein sequence ID" value="KAK4045189.1"/>
    <property type="molecule type" value="Genomic_DNA"/>
</dbReference>
<proteinExistence type="predicted"/>
<protein>
    <submittedName>
        <fullName evidence="2">Uncharacterized protein</fullName>
    </submittedName>
</protein>